<dbReference type="GeneID" id="36300897"/>
<evidence type="ECO:0000256" key="1">
    <source>
        <dbReference type="SAM" id="Phobius"/>
    </source>
</evidence>
<accession>A0A1H1RNH5</accession>
<reference evidence="2 3" key="1">
    <citation type="submission" date="2016-10" db="EMBL/GenBank/DDBJ databases">
        <authorList>
            <person name="de Groot N.N."/>
        </authorList>
    </citation>
    <scope>NUCLEOTIDE SEQUENCE [LARGE SCALE GENOMIC DNA]</scope>
    <source>
        <strain evidence="2 3">DSM 15019</strain>
    </source>
</reference>
<gene>
    <name evidence="2" type="ORF">SAMN04489809_1695</name>
</gene>
<keyword evidence="1" id="KW-0472">Membrane</keyword>
<keyword evidence="1" id="KW-0812">Transmembrane</keyword>
<dbReference type="AlphaFoldDB" id="A0A1H1RNH5"/>
<organism evidence="2 3">
    <name type="scientific">Microbacterium paraoxydans</name>
    <dbReference type="NCBI Taxonomy" id="199592"/>
    <lineage>
        <taxon>Bacteria</taxon>
        <taxon>Bacillati</taxon>
        <taxon>Actinomycetota</taxon>
        <taxon>Actinomycetes</taxon>
        <taxon>Micrococcales</taxon>
        <taxon>Microbacteriaceae</taxon>
        <taxon>Microbacterium</taxon>
    </lineage>
</organism>
<dbReference type="RefSeq" id="WP_060923270.1">
    <property type="nucleotide sequence ID" value="NZ_LT629770.1"/>
</dbReference>
<evidence type="ECO:0000313" key="3">
    <source>
        <dbReference type="Proteomes" id="UP000182126"/>
    </source>
</evidence>
<proteinExistence type="predicted"/>
<feature type="transmembrane region" description="Helical" evidence="1">
    <location>
        <begin position="59"/>
        <end position="84"/>
    </location>
</feature>
<sequence>MTPVPRPTLWICVAGVLAVTAYAALAAVQILVLNPIAAAPGSLSLDEVRAAMSNAGESLMAPTVLGILAAGVCLAIGTAVVCLLTRAPAVVAGMTFLALLMGGAPAYFVASFGPGMGLADTFGISGADASPWALPLYAVSALAAVGVLVGAALTSRRRGPAPATA</sequence>
<keyword evidence="1" id="KW-1133">Transmembrane helix</keyword>
<protein>
    <submittedName>
        <fullName evidence="2">Uncharacterized protein</fullName>
    </submittedName>
</protein>
<name>A0A1H1RNH5_9MICO</name>
<dbReference type="EMBL" id="LT629770">
    <property type="protein sequence ID" value="SDS36539.1"/>
    <property type="molecule type" value="Genomic_DNA"/>
</dbReference>
<dbReference type="Proteomes" id="UP000182126">
    <property type="component" value="Chromosome I"/>
</dbReference>
<dbReference type="eggNOG" id="ENOG502ZCVU">
    <property type="taxonomic scope" value="Bacteria"/>
</dbReference>
<evidence type="ECO:0000313" key="2">
    <source>
        <dbReference type="EMBL" id="SDS36539.1"/>
    </source>
</evidence>
<feature type="transmembrane region" description="Helical" evidence="1">
    <location>
        <begin position="132"/>
        <end position="153"/>
    </location>
</feature>
<feature type="transmembrane region" description="Helical" evidence="1">
    <location>
        <begin position="91"/>
        <end position="112"/>
    </location>
</feature>